<dbReference type="AlphaFoldDB" id="A0A165GPK4"/>
<evidence type="ECO:0000313" key="1">
    <source>
        <dbReference type="EMBL" id="KZV90822.1"/>
    </source>
</evidence>
<sequence length="213" mass="24385">MRSDLTSLPMPLAAFSRAADDGATPDHPEKIVVPPDTEADIVIREVMQYTRIGFVARGDARGGCVFIKFCESAEKWTDLVDEVRTYVSFERAGFADFIPPMYGMWYDDAYAFLVVGDAGYALEEWKDLNEIQWDLFTRRLHALHKSGFHHGDLEPRNVCVDLDGCVRLIDLGSSEECFCRKHWRTECSEMVALRDDSQREICFETSIIRLERS</sequence>
<dbReference type="InParanoid" id="A0A165GPK4"/>
<reference evidence="1 2" key="1">
    <citation type="journal article" date="2016" name="Mol. Biol. Evol.">
        <title>Comparative Genomics of Early-Diverging Mushroom-Forming Fungi Provides Insights into the Origins of Lignocellulose Decay Capabilities.</title>
        <authorList>
            <person name="Nagy L.G."/>
            <person name="Riley R."/>
            <person name="Tritt A."/>
            <person name="Adam C."/>
            <person name="Daum C."/>
            <person name="Floudas D."/>
            <person name="Sun H."/>
            <person name="Yadav J.S."/>
            <person name="Pangilinan J."/>
            <person name="Larsson K.H."/>
            <person name="Matsuura K."/>
            <person name="Barry K."/>
            <person name="Labutti K."/>
            <person name="Kuo R."/>
            <person name="Ohm R.A."/>
            <person name="Bhattacharya S.S."/>
            <person name="Shirouzu T."/>
            <person name="Yoshinaga Y."/>
            <person name="Martin F.M."/>
            <person name="Grigoriev I.V."/>
            <person name="Hibbett D.S."/>
        </authorList>
    </citation>
    <scope>NUCLEOTIDE SEQUENCE [LARGE SCALE GENOMIC DNA]</scope>
    <source>
        <strain evidence="1 2">HHB12029</strain>
    </source>
</reference>
<organism evidence="1 2">
    <name type="scientific">Exidia glandulosa HHB12029</name>
    <dbReference type="NCBI Taxonomy" id="1314781"/>
    <lineage>
        <taxon>Eukaryota</taxon>
        <taxon>Fungi</taxon>
        <taxon>Dikarya</taxon>
        <taxon>Basidiomycota</taxon>
        <taxon>Agaricomycotina</taxon>
        <taxon>Agaricomycetes</taxon>
        <taxon>Auriculariales</taxon>
        <taxon>Exidiaceae</taxon>
        <taxon>Exidia</taxon>
    </lineage>
</organism>
<accession>A0A165GPK4</accession>
<dbReference type="EMBL" id="KV426040">
    <property type="protein sequence ID" value="KZV90822.1"/>
    <property type="molecule type" value="Genomic_DNA"/>
</dbReference>
<dbReference type="Proteomes" id="UP000077266">
    <property type="component" value="Unassembled WGS sequence"/>
</dbReference>
<dbReference type="OrthoDB" id="427969at2759"/>
<evidence type="ECO:0008006" key="3">
    <source>
        <dbReference type="Google" id="ProtNLM"/>
    </source>
</evidence>
<name>A0A165GPK4_EXIGL</name>
<proteinExistence type="predicted"/>
<dbReference type="SUPFAM" id="SSF56112">
    <property type="entry name" value="Protein kinase-like (PK-like)"/>
    <property type="match status" value="1"/>
</dbReference>
<keyword evidence="2" id="KW-1185">Reference proteome</keyword>
<dbReference type="InterPro" id="IPR011009">
    <property type="entry name" value="Kinase-like_dom_sf"/>
</dbReference>
<gene>
    <name evidence="1" type="ORF">EXIGLDRAFT_110879</name>
</gene>
<dbReference type="Gene3D" id="1.10.510.10">
    <property type="entry name" value="Transferase(Phosphotransferase) domain 1"/>
    <property type="match status" value="1"/>
</dbReference>
<protein>
    <recommendedName>
        <fullName evidence="3">Protein kinase domain-containing protein</fullName>
    </recommendedName>
</protein>
<evidence type="ECO:0000313" key="2">
    <source>
        <dbReference type="Proteomes" id="UP000077266"/>
    </source>
</evidence>